<dbReference type="Proteomes" id="UP000244755">
    <property type="component" value="Chromosome 1"/>
</dbReference>
<evidence type="ECO:0000313" key="2">
    <source>
        <dbReference type="Proteomes" id="UP000244755"/>
    </source>
</evidence>
<name>A0A2R4WSC0_9HYPH</name>
<dbReference type="EMBL" id="CP028843">
    <property type="protein sequence ID" value="AWB24432.1"/>
    <property type="molecule type" value="Genomic_DNA"/>
</dbReference>
<keyword evidence="2" id="KW-1185">Reference proteome</keyword>
<dbReference type="OrthoDB" id="8163630at2"/>
<proteinExistence type="predicted"/>
<accession>A0A2R4WSC0</accession>
<sequence length="172" mass="19228">MSALLPVEFIWTGDAMQPLGRFSGLCDRQFVIGERYILVEQEERSSKSHAHYFACVRDGWSSLPEHLAYRFPTPDHLRKWALIRAGFRDEQTFVASSKAEAIRIAAFPRPVDDTAVVRVKDSVVVRWTAKSQSKRAMGHEDFQRSKDAVLAVIDGLIGIAPGTLSREAGRAA</sequence>
<protein>
    <submittedName>
        <fullName evidence="1">Uncharacterized protein</fullName>
    </submittedName>
</protein>
<dbReference type="AlphaFoldDB" id="A0A2R4WSC0"/>
<reference evidence="1 2" key="1">
    <citation type="submission" date="2018-04" db="EMBL/GenBank/DDBJ databases">
        <title>Methylobacterium sp. PR1016A genome.</title>
        <authorList>
            <person name="Park W."/>
        </authorList>
    </citation>
    <scope>NUCLEOTIDE SEQUENCE [LARGE SCALE GENOMIC DNA]</scope>
    <source>
        <strain evidence="1 2">PR1016A</strain>
    </source>
</reference>
<organism evidence="1 2">
    <name type="scientific">Methylobacterium currus</name>
    <dbReference type="NCBI Taxonomy" id="2051553"/>
    <lineage>
        <taxon>Bacteria</taxon>
        <taxon>Pseudomonadati</taxon>
        <taxon>Pseudomonadota</taxon>
        <taxon>Alphaproteobacteria</taxon>
        <taxon>Hyphomicrobiales</taxon>
        <taxon>Methylobacteriaceae</taxon>
        <taxon>Methylobacterium</taxon>
    </lineage>
</organism>
<gene>
    <name evidence="1" type="ORF">DA075_29120</name>
</gene>
<dbReference type="KEGG" id="mee:DA075_29120"/>
<dbReference type="RefSeq" id="WP_099956167.1">
    <property type="nucleotide sequence ID" value="NZ_CP028843.1"/>
</dbReference>
<evidence type="ECO:0000313" key="1">
    <source>
        <dbReference type="EMBL" id="AWB24432.1"/>
    </source>
</evidence>